<dbReference type="InterPro" id="IPR013083">
    <property type="entry name" value="Znf_RING/FYVE/PHD"/>
</dbReference>
<dbReference type="Gene3D" id="3.30.40.10">
    <property type="entry name" value="Zinc/RING finger domain, C3HC4 (zinc finger)"/>
    <property type="match status" value="1"/>
</dbReference>
<name>A0A8D2IAA6_UROPR</name>
<protein>
    <submittedName>
        <fullName evidence="1">Uncharacterized protein</fullName>
    </submittedName>
</protein>
<reference evidence="1" key="2">
    <citation type="submission" date="2025-09" db="UniProtKB">
        <authorList>
            <consortium name="Ensembl"/>
        </authorList>
    </citation>
    <scope>IDENTIFICATION</scope>
</reference>
<keyword evidence="2" id="KW-1185">Reference proteome</keyword>
<evidence type="ECO:0000313" key="1">
    <source>
        <dbReference type="Ensembl" id="ENSUPAP00010025234.1"/>
    </source>
</evidence>
<proteinExistence type="predicted"/>
<accession>A0A8D2IAA6</accession>
<evidence type="ECO:0000313" key="2">
    <source>
        <dbReference type="Proteomes" id="UP000694417"/>
    </source>
</evidence>
<organism evidence="1 2">
    <name type="scientific">Urocitellus parryii</name>
    <name type="common">Arctic ground squirrel</name>
    <name type="synonym">Spermophilus parryii</name>
    <dbReference type="NCBI Taxonomy" id="9999"/>
    <lineage>
        <taxon>Eukaryota</taxon>
        <taxon>Metazoa</taxon>
        <taxon>Chordata</taxon>
        <taxon>Craniata</taxon>
        <taxon>Vertebrata</taxon>
        <taxon>Euteleostomi</taxon>
        <taxon>Mammalia</taxon>
        <taxon>Eutheria</taxon>
        <taxon>Euarchontoglires</taxon>
        <taxon>Glires</taxon>
        <taxon>Rodentia</taxon>
        <taxon>Sciuromorpha</taxon>
        <taxon>Sciuridae</taxon>
        <taxon>Xerinae</taxon>
        <taxon>Marmotini</taxon>
        <taxon>Urocitellus</taxon>
    </lineage>
</organism>
<reference evidence="1" key="1">
    <citation type="submission" date="2025-08" db="UniProtKB">
        <authorList>
            <consortium name="Ensembl"/>
        </authorList>
    </citation>
    <scope>IDENTIFICATION</scope>
</reference>
<sequence length="68" mass="7778">MPGFHKFLEKPKQWLLCLLCRKPMHEPVQDSTLGQCFCNTCLQELLSERVPWTISLSGSLPVVSLYPC</sequence>
<dbReference type="Proteomes" id="UP000694417">
    <property type="component" value="Unplaced"/>
</dbReference>
<dbReference type="AlphaFoldDB" id="A0A8D2IAA6"/>
<dbReference type="Ensembl" id="ENSUPAT00010028708.1">
    <property type="protein sequence ID" value="ENSUPAP00010025234.1"/>
    <property type="gene ID" value="ENSUPAG00010019976.1"/>
</dbReference>
<dbReference type="GeneTree" id="ENSGT00960000189469"/>
<dbReference type="SUPFAM" id="SSF57850">
    <property type="entry name" value="RING/U-box"/>
    <property type="match status" value="1"/>
</dbReference>